<dbReference type="AlphaFoldDB" id="A0A654LW36"/>
<sequence length="412" mass="45335">MAFKLRSLCFTGLLTVWTCLLILLITQSKSLDIVLTSAQTLKDPNLSLQPIYNDFTSPTGMAFLDDSGKNIIVIEKKGNVKLISGGILQDTPLKQFDVNFESERGLLGVQVMKENNTTLVFFYVTENDADQTVTNPNENLRNRIYSFEWDGNDLINQKLILDLPAIPGPNHNGGKITLGKDNNLYVIIGDLNHRTKLQNFENGGDPDFTGSIYRIDPHSGSAPGDNPFVESDVPNIDKTFAYGIRNSFGLTVDPITGNIWDTENGPSFSDEINLVEPGFNSGWRSIMGPASSADEIKALVFLSPNSNYSDPEISWLEPTAVTDIEFINSTSLGPDYTNNILVGDNNNGNLYFFKLNDQRNGLEIQDAVIDSEEELNNYILGTGFGSITDIQTGPDGDIYVVSLESGSIYKIS</sequence>
<proteinExistence type="predicted"/>
<keyword evidence="2" id="KW-0560">Oxidoreductase</keyword>
<evidence type="ECO:0000259" key="1">
    <source>
        <dbReference type="Pfam" id="PF07995"/>
    </source>
</evidence>
<feature type="domain" description="Glucose/Sorbosone dehydrogenase" evidence="1">
    <location>
        <begin position="56"/>
        <end position="409"/>
    </location>
</feature>
<dbReference type="EMBL" id="CP012850">
    <property type="protein sequence ID" value="ALI35648.1"/>
    <property type="molecule type" value="Genomic_DNA"/>
</dbReference>
<dbReference type="Proteomes" id="UP000058925">
    <property type="component" value="Chromosome"/>
</dbReference>
<protein>
    <submittedName>
        <fullName evidence="2">Soluble aldose sugar dehydrogenase YliI</fullName>
        <ecNumber evidence="2">1.1.5.-</ecNumber>
    </submittedName>
</protein>
<dbReference type="PANTHER" id="PTHR19328">
    <property type="entry name" value="HEDGEHOG-INTERACTING PROTEIN"/>
    <property type="match status" value="1"/>
</dbReference>
<dbReference type="InterPro" id="IPR011041">
    <property type="entry name" value="Quinoprot_gluc/sorb_DH_b-prop"/>
</dbReference>
<keyword evidence="3" id="KW-1185">Reference proteome</keyword>
<dbReference type="InterPro" id="IPR012938">
    <property type="entry name" value="Glc/Sorbosone_DH"/>
</dbReference>
<dbReference type="SUPFAM" id="SSF50952">
    <property type="entry name" value="Soluble quinoprotein glucose dehydrogenase"/>
    <property type="match status" value="1"/>
</dbReference>
<accession>A0A654LW36</accession>
<name>A0A654LW36_9ARCH</name>
<dbReference type="Pfam" id="PF07995">
    <property type="entry name" value="GSDH"/>
    <property type="match status" value="1"/>
</dbReference>
<gene>
    <name evidence="2" type="primary">yliI_3</name>
    <name evidence="2" type="ORF">NMY3_01444</name>
</gene>
<dbReference type="GO" id="GO:0016491">
    <property type="term" value="F:oxidoreductase activity"/>
    <property type="evidence" value="ECO:0007669"/>
    <property type="project" value="UniProtKB-KW"/>
</dbReference>
<organism evidence="2 3">
    <name type="scientific">Candidatus Nitrosocosmicus oleophilus</name>
    <dbReference type="NCBI Taxonomy" id="1353260"/>
    <lineage>
        <taxon>Archaea</taxon>
        <taxon>Nitrososphaerota</taxon>
        <taxon>Nitrososphaeria</taxon>
        <taxon>Nitrososphaerales</taxon>
        <taxon>Nitrososphaeraceae</taxon>
        <taxon>Candidatus Nitrosocosmicus</taxon>
    </lineage>
</organism>
<evidence type="ECO:0000313" key="3">
    <source>
        <dbReference type="Proteomes" id="UP000058925"/>
    </source>
</evidence>
<dbReference type="KEGG" id="taa:NMY3_01444"/>
<dbReference type="InterPro" id="IPR011042">
    <property type="entry name" value="6-blade_b-propeller_TolB-like"/>
</dbReference>
<evidence type="ECO:0000313" key="2">
    <source>
        <dbReference type="EMBL" id="ALI35648.1"/>
    </source>
</evidence>
<dbReference type="PANTHER" id="PTHR19328:SF75">
    <property type="entry name" value="ALDOSE SUGAR DEHYDROGENASE YLII"/>
    <property type="match status" value="1"/>
</dbReference>
<dbReference type="Gene3D" id="2.120.10.30">
    <property type="entry name" value="TolB, C-terminal domain"/>
    <property type="match status" value="1"/>
</dbReference>
<reference evidence="3" key="1">
    <citation type="submission" date="2015-10" db="EMBL/GenBank/DDBJ databases">
        <title>Niche specialization of a soil ammonia-oxidizing archaeon, Candidatus Nitrosocosmicus oleophilus.</title>
        <authorList>
            <person name="Jung M.-Y."/>
            <person name="Rhee S.-K."/>
        </authorList>
    </citation>
    <scope>NUCLEOTIDE SEQUENCE [LARGE SCALE GENOMIC DNA]</scope>
    <source>
        <strain evidence="3">MY3</strain>
    </source>
</reference>
<dbReference type="EC" id="1.1.5.-" evidence="2"/>